<dbReference type="KEGG" id="sdf:ACG33_05040"/>
<dbReference type="InterPro" id="IPR006860">
    <property type="entry name" value="FecR"/>
</dbReference>
<feature type="transmembrane region" description="Helical" evidence="1">
    <location>
        <begin position="57"/>
        <end position="77"/>
    </location>
</feature>
<dbReference type="AlphaFoldDB" id="A0A127FA42"/>
<proteinExistence type="predicted"/>
<dbReference type="PANTHER" id="PTHR30273:SF2">
    <property type="entry name" value="PROTEIN FECR"/>
    <property type="match status" value="1"/>
</dbReference>
<protein>
    <recommendedName>
        <fullName evidence="2">FecR protein domain-containing protein</fullName>
    </recommendedName>
</protein>
<accession>A0A127FA42</accession>
<evidence type="ECO:0000256" key="1">
    <source>
        <dbReference type="SAM" id="Phobius"/>
    </source>
</evidence>
<keyword evidence="1" id="KW-1133">Transmembrane helix</keyword>
<keyword evidence="1" id="KW-0472">Membrane</keyword>
<dbReference type="InterPro" id="IPR012373">
    <property type="entry name" value="Ferrdict_sens_TM"/>
</dbReference>
<gene>
    <name evidence="3" type="ORF">ACG33_05040</name>
</gene>
<dbReference type="Pfam" id="PF04773">
    <property type="entry name" value="FecR"/>
    <property type="match status" value="1"/>
</dbReference>
<organism evidence="3 4">
    <name type="scientific">Steroidobacter denitrificans</name>
    <dbReference type="NCBI Taxonomy" id="465721"/>
    <lineage>
        <taxon>Bacteria</taxon>
        <taxon>Pseudomonadati</taxon>
        <taxon>Pseudomonadota</taxon>
        <taxon>Gammaproteobacteria</taxon>
        <taxon>Steroidobacterales</taxon>
        <taxon>Steroidobacteraceae</taxon>
        <taxon>Steroidobacter</taxon>
    </lineage>
</organism>
<dbReference type="GO" id="GO:0016989">
    <property type="term" value="F:sigma factor antagonist activity"/>
    <property type="evidence" value="ECO:0007669"/>
    <property type="project" value="TreeGrafter"/>
</dbReference>
<dbReference type="Proteomes" id="UP000070250">
    <property type="component" value="Chromosome"/>
</dbReference>
<evidence type="ECO:0000313" key="4">
    <source>
        <dbReference type="Proteomes" id="UP000070250"/>
    </source>
</evidence>
<sequence>MKHREPHLRGEDESIEDLLHQVGAREEPSEAVAREVYTAVHATWQLVVAERTRRHRVTWSVAASVAAVVAIAGTLMLKISSTLPPSEPVAVASIVRIEGSLEVSRTPGVNKTIDTTGSVITVGDTIITTANARAALDFGTGLSVRLDHDTDVEMAAEDRLRLHAGALYIDANPTHSNPLIVETSTASIRHVGTQYLARIQDGGIDVSVREGRVLIADNGTIHTGLPGEKVSVSANGEIARTALPLQHLDWQWTSEIAPPFDIDGKMLASFLEWAARETGRRLVYASAAARAAAAQVELRGSIANLDIDTALEVVLSSTQLRRYPTSNEVIGITFNATTAAPD</sequence>
<dbReference type="Gene3D" id="2.60.120.1440">
    <property type="match status" value="1"/>
</dbReference>
<name>A0A127FA42_STEDE</name>
<keyword evidence="1" id="KW-0812">Transmembrane</keyword>
<dbReference type="EMBL" id="CP011971">
    <property type="protein sequence ID" value="AMN46475.1"/>
    <property type="molecule type" value="Genomic_DNA"/>
</dbReference>
<dbReference type="PANTHER" id="PTHR30273">
    <property type="entry name" value="PERIPLASMIC SIGNAL SENSOR AND SIGMA FACTOR ACTIVATOR FECR-RELATED"/>
    <property type="match status" value="1"/>
</dbReference>
<feature type="domain" description="FecR protein" evidence="2">
    <location>
        <begin position="124"/>
        <end position="213"/>
    </location>
</feature>
<evidence type="ECO:0000313" key="3">
    <source>
        <dbReference type="EMBL" id="AMN46475.1"/>
    </source>
</evidence>
<evidence type="ECO:0000259" key="2">
    <source>
        <dbReference type="Pfam" id="PF04773"/>
    </source>
</evidence>
<reference evidence="3 4" key="1">
    <citation type="submission" date="2015-06" db="EMBL/GenBank/DDBJ databases">
        <title>A Comprehensive Approach to Explore the Metabolic and Phylogenetic Diversity of Bacterial Steroid Degradation in the Environment: Testosterone as an Example.</title>
        <authorList>
            <person name="Yang F.-C."/>
            <person name="Chen Y.-L."/>
            <person name="Yu C.-P."/>
            <person name="Tang S.-L."/>
            <person name="Wang P.-H."/>
            <person name="Ismail W."/>
            <person name="Wang C.-H."/>
            <person name="Yang C.-Y."/>
            <person name="Chiang Y.-R."/>
        </authorList>
    </citation>
    <scope>NUCLEOTIDE SEQUENCE [LARGE SCALE GENOMIC DNA]</scope>
    <source>
        <strain evidence="3 4">DSM 18526</strain>
    </source>
</reference>
<keyword evidence="4" id="KW-1185">Reference proteome</keyword>